<reference evidence="2" key="1">
    <citation type="journal article" date="2009" name="Rice">
        <title>De Novo Next Generation Sequencing of Plant Genomes.</title>
        <authorList>
            <person name="Rounsley S."/>
            <person name="Marri P.R."/>
            <person name="Yu Y."/>
            <person name="He R."/>
            <person name="Sisneros N."/>
            <person name="Goicoechea J.L."/>
            <person name="Lee S.J."/>
            <person name="Angelova A."/>
            <person name="Kudrna D."/>
            <person name="Luo M."/>
            <person name="Affourtit J."/>
            <person name="Desany B."/>
            <person name="Knight J."/>
            <person name="Niazi F."/>
            <person name="Egholm M."/>
            <person name="Wing R.A."/>
        </authorList>
    </citation>
    <scope>NUCLEOTIDE SEQUENCE [LARGE SCALE GENOMIC DNA]</scope>
    <source>
        <strain evidence="2">cv. IRGC 105608</strain>
    </source>
</reference>
<feature type="compositionally biased region" description="Basic and acidic residues" evidence="1">
    <location>
        <begin position="72"/>
        <end position="91"/>
    </location>
</feature>
<name>A0A0D3FB82_9ORYZ</name>
<reference evidence="2" key="2">
    <citation type="submission" date="2015-03" db="UniProtKB">
        <authorList>
            <consortium name="EnsemblPlants"/>
        </authorList>
    </citation>
    <scope>IDENTIFICATION</scope>
</reference>
<evidence type="ECO:0000313" key="2">
    <source>
        <dbReference type="EnsemblPlants" id="OBART02G34810.1"/>
    </source>
</evidence>
<protein>
    <submittedName>
        <fullName evidence="2">Uncharacterized protein</fullName>
    </submittedName>
</protein>
<evidence type="ECO:0000313" key="3">
    <source>
        <dbReference type="Proteomes" id="UP000026960"/>
    </source>
</evidence>
<proteinExistence type="predicted"/>
<sequence length="114" mass="13203">MTKSVLPSPMETNEMSGWTIEICLRCMLFLTRAEPRRGRDGGTAQHQPTVRLRTHGWSHISGIRWRSANEVGRGDEVGEATSREETSRQARMHCRVEGETDQFLDYHIVVRWYD</sequence>
<dbReference type="AlphaFoldDB" id="A0A0D3FB82"/>
<dbReference type="EnsemblPlants" id="OBART02G34810.1">
    <property type="protein sequence ID" value="OBART02G34810.1"/>
    <property type="gene ID" value="OBART02G34810"/>
</dbReference>
<feature type="region of interest" description="Disordered" evidence="1">
    <location>
        <begin position="71"/>
        <end position="91"/>
    </location>
</feature>
<keyword evidence="3" id="KW-1185">Reference proteome</keyword>
<accession>A0A0D3FB82</accession>
<evidence type="ECO:0000256" key="1">
    <source>
        <dbReference type="SAM" id="MobiDB-lite"/>
    </source>
</evidence>
<dbReference type="Gramene" id="OBART02G34810.1">
    <property type="protein sequence ID" value="OBART02G34810.1"/>
    <property type="gene ID" value="OBART02G34810"/>
</dbReference>
<dbReference type="HOGENOM" id="CLU_2124864_0_0_1"/>
<dbReference type="Proteomes" id="UP000026960">
    <property type="component" value="Chromosome 2"/>
</dbReference>
<dbReference type="PaxDb" id="65489-OBART02G34810.1"/>
<organism evidence="2">
    <name type="scientific">Oryza barthii</name>
    <dbReference type="NCBI Taxonomy" id="65489"/>
    <lineage>
        <taxon>Eukaryota</taxon>
        <taxon>Viridiplantae</taxon>
        <taxon>Streptophyta</taxon>
        <taxon>Embryophyta</taxon>
        <taxon>Tracheophyta</taxon>
        <taxon>Spermatophyta</taxon>
        <taxon>Magnoliopsida</taxon>
        <taxon>Liliopsida</taxon>
        <taxon>Poales</taxon>
        <taxon>Poaceae</taxon>
        <taxon>BOP clade</taxon>
        <taxon>Oryzoideae</taxon>
        <taxon>Oryzeae</taxon>
        <taxon>Oryzinae</taxon>
        <taxon>Oryza</taxon>
    </lineage>
</organism>